<proteinExistence type="predicted"/>
<dbReference type="PANTHER" id="PTHR42780">
    <property type="entry name" value="SOLEUCYL-TRNA SYNTHETASE"/>
    <property type="match status" value="1"/>
</dbReference>
<gene>
    <name evidence="7" type="primary">ILS1</name>
    <name evidence="7" type="ORF">HK100_005625</name>
</gene>
<dbReference type="GO" id="GO:0004822">
    <property type="term" value="F:isoleucine-tRNA ligase activity"/>
    <property type="evidence" value="ECO:0007669"/>
    <property type="project" value="InterPro"/>
</dbReference>
<sequence length="312" mass="34838">MMAPFTPFLTELMYQNLKTCIPPTSEDTRSVHFLMFPEVKSQYFNSEIERAVSRMQSVIELGRYIREKRSLALKTPLREIIVINKDPVFQRDIHSLEAYIKEELNIKTVTTTADEAAYGVTYALKPDFKVLGSRLGKDLAKVKKALASLRTSQVEEYVGTGKLVVEGVELGEGDLEIVRQFGASPTSKDGGNSSAKGTLYEAKSQGDVLVILDVAEDLELVQEGLAREIINRVQRLRKKAGLQPVDNVGYFYTLVKDPDNKLATALASQAGFLSKALKKPVLEWSGGNGREIIVQEEQEVEDSKFQLYLVRT</sequence>
<organism evidence="7 8">
    <name type="scientific">Physocladia obscura</name>
    <dbReference type="NCBI Taxonomy" id="109957"/>
    <lineage>
        <taxon>Eukaryota</taxon>
        <taxon>Fungi</taxon>
        <taxon>Fungi incertae sedis</taxon>
        <taxon>Chytridiomycota</taxon>
        <taxon>Chytridiomycota incertae sedis</taxon>
        <taxon>Chytridiomycetes</taxon>
        <taxon>Chytridiales</taxon>
        <taxon>Chytriomycetaceae</taxon>
        <taxon>Physocladia</taxon>
    </lineage>
</organism>
<dbReference type="GO" id="GO:0006428">
    <property type="term" value="P:isoleucyl-tRNA aminoacylation"/>
    <property type="evidence" value="ECO:0007669"/>
    <property type="project" value="TreeGrafter"/>
</dbReference>
<evidence type="ECO:0000259" key="6">
    <source>
        <dbReference type="Pfam" id="PF08264"/>
    </source>
</evidence>
<dbReference type="InterPro" id="IPR009080">
    <property type="entry name" value="tRNAsynth_Ia_anticodon-bd"/>
</dbReference>
<dbReference type="Gene3D" id="1.10.730.10">
    <property type="entry name" value="Isoleucyl-tRNA Synthetase, Domain 1"/>
    <property type="match status" value="1"/>
</dbReference>
<dbReference type="InterPro" id="IPR013155">
    <property type="entry name" value="M/V/L/I-tRNA-synth_anticd-bd"/>
</dbReference>
<dbReference type="AlphaFoldDB" id="A0AAD5T5P7"/>
<evidence type="ECO:0000256" key="4">
    <source>
        <dbReference type="ARBA" id="ARBA00022917"/>
    </source>
</evidence>
<keyword evidence="1 7" id="KW-0436">Ligase</keyword>
<dbReference type="PANTHER" id="PTHR42780:SF1">
    <property type="entry name" value="ISOLEUCINE--TRNA LIGASE, CYTOPLASMIC"/>
    <property type="match status" value="1"/>
</dbReference>
<evidence type="ECO:0000256" key="3">
    <source>
        <dbReference type="ARBA" id="ARBA00022840"/>
    </source>
</evidence>
<reference evidence="7" key="1">
    <citation type="submission" date="2020-05" db="EMBL/GenBank/DDBJ databases">
        <title>Phylogenomic resolution of chytrid fungi.</title>
        <authorList>
            <person name="Stajich J.E."/>
            <person name="Amses K."/>
            <person name="Simmons R."/>
            <person name="Seto K."/>
            <person name="Myers J."/>
            <person name="Bonds A."/>
            <person name="Quandt C.A."/>
            <person name="Barry K."/>
            <person name="Liu P."/>
            <person name="Grigoriev I."/>
            <person name="Longcore J.E."/>
            <person name="James T.Y."/>
        </authorList>
    </citation>
    <scope>NUCLEOTIDE SEQUENCE</scope>
    <source>
        <strain evidence="7">JEL0513</strain>
    </source>
</reference>
<dbReference type="Pfam" id="PF19302">
    <property type="entry name" value="DUF5915"/>
    <property type="match status" value="1"/>
</dbReference>
<evidence type="ECO:0000313" key="7">
    <source>
        <dbReference type="EMBL" id="KAJ3132157.1"/>
    </source>
</evidence>
<keyword evidence="4" id="KW-0648">Protein biosynthesis</keyword>
<keyword evidence="8" id="KW-1185">Reference proteome</keyword>
<dbReference type="EMBL" id="JADGJH010000262">
    <property type="protein sequence ID" value="KAJ3132157.1"/>
    <property type="molecule type" value="Genomic_DNA"/>
</dbReference>
<dbReference type="Proteomes" id="UP001211907">
    <property type="component" value="Unassembled WGS sequence"/>
</dbReference>
<name>A0AAD5T5P7_9FUNG</name>
<evidence type="ECO:0000313" key="8">
    <source>
        <dbReference type="Proteomes" id="UP001211907"/>
    </source>
</evidence>
<protein>
    <submittedName>
        <fullName evidence="7">Isoleucine--tRNA ligase</fullName>
    </submittedName>
</protein>
<dbReference type="InterPro" id="IPR023586">
    <property type="entry name" value="Ile-tRNA-ligase_type2"/>
</dbReference>
<evidence type="ECO:0000256" key="2">
    <source>
        <dbReference type="ARBA" id="ARBA00022741"/>
    </source>
</evidence>
<keyword evidence="5" id="KW-0030">Aminoacyl-tRNA synthetase</keyword>
<keyword evidence="2" id="KW-0547">Nucleotide-binding</keyword>
<dbReference type="SUPFAM" id="SSF47323">
    <property type="entry name" value="Anticodon-binding domain of a subclass of class I aminoacyl-tRNA synthetases"/>
    <property type="match status" value="1"/>
</dbReference>
<comment type="caution">
    <text evidence="7">The sequence shown here is derived from an EMBL/GenBank/DDBJ whole genome shotgun (WGS) entry which is preliminary data.</text>
</comment>
<evidence type="ECO:0000256" key="5">
    <source>
        <dbReference type="ARBA" id="ARBA00023146"/>
    </source>
</evidence>
<accession>A0AAD5T5P7</accession>
<evidence type="ECO:0000256" key="1">
    <source>
        <dbReference type="ARBA" id="ARBA00022598"/>
    </source>
</evidence>
<feature type="domain" description="Methionyl/Valyl/Leucyl/Isoleucyl-tRNA synthetase anticodon-binding" evidence="6">
    <location>
        <begin position="1"/>
        <end position="80"/>
    </location>
</feature>
<dbReference type="Pfam" id="PF08264">
    <property type="entry name" value="Anticodon_1"/>
    <property type="match status" value="1"/>
</dbReference>
<dbReference type="GO" id="GO:0005524">
    <property type="term" value="F:ATP binding"/>
    <property type="evidence" value="ECO:0007669"/>
    <property type="project" value="UniProtKB-KW"/>
</dbReference>
<keyword evidence="3" id="KW-0067">ATP-binding</keyword>